<dbReference type="GO" id="GO:0055129">
    <property type="term" value="P:L-proline biosynthetic process"/>
    <property type="evidence" value="ECO:0007669"/>
    <property type="project" value="UniProtKB-UniRule"/>
</dbReference>
<comment type="catalytic activity">
    <reaction evidence="5">
        <text>L-proline + NAD(+) = (S)-1-pyrroline-5-carboxylate + NADH + 2 H(+)</text>
        <dbReference type="Rhea" id="RHEA:14105"/>
        <dbReference type="ChEBI" id="CHEBI:15378"/>
        <dbReference type="ChEBI" id="CHEBI:17388"/>
        <dbReference type="ChEBI" id="CHEBI:57540"/>
        <dbReference type="ChEBI" id="CHEBI:57945"/>
        <dbReference type="ChEBI" id="CHEBI:60039"/>
        <dbReference type="EC" id="1.5.1.2"/>
    </reaction>
</comment>
<evidence type="ECO:0000256" key="5">
    <source>
        <dbReference type="HAMAP-Rule" id="MF_01925"/>
    </source>
</evidence>
<protein>
    <recommendedName>
        <fullName evidence="5 6">Pyrroline-5-carboxylate reductase</fullName>
        <shortName evidence="5">P5C reductase</shortName>
        <shortName evidence="5">P5CR</shortName>
        <ecNumber evidence="5 6">1.5.1.2</ecNumber>
    </recommendedName>
    <alternativeName>
        <fullName evidence="5">PCA reductase</fullName>
    </alternativeName>
</protein>
<comment type="caution">
    <text evidence="11">The sequence shown here is derived from an EMBL/GenBank/DDBJ whole genome shotgun (WGS) entry which is preliminary data.</text>
</comment>
<feature type="binding site" evidence="7">
    <location>
        <begin position="68"/>
        <end position="71"/>
    </location>
    <ligand>
        <name>NADP(+)</name>
        <dbReference type="ChEBI" id="CHEBI:58349"/>
    </ligand>
</feature>
<dbReference type="NCBIfam" id="TIGR00112">
    <property type="entry name" value="proC"/>
    <property type="match status" value="1"/>
</dbReference>
<dbReference type="PROSITE" id="PS00521">
    <property type="entry name" value="P5CR"/>
    <property type="match status" value="1"/>
</dbReference>
<dbReference type="Gene3D" id="1.10.3730.10">
    <property type="entry name" value="ProC C-terminal domain-like"/>
    <property type="match status" value="1"/>
</dbReference>
<dbReference type="SUPFAM" id="SSF48179">
    <property type="entry name" value="6-phosphogluconate dehydrogenase C-terminal domain-like"/>
    <property type="match status" value="1"/>
</dbReference>
<keyword evidence="12" id="KW-1185">Reference proteome</keyword>
<feature type="binding site" evidence="7">
    <location>
        <begin position="6"/>
        <end position="11"/>
    </location>
    <ligand>
        <name>NADP(+)</name>
        <dbReference type="ChEBI" id="CHEBI:58349"/>
    </ligand>
</feature>
<reference evidence="11 12" key="1">
    <citation type="submission" date="2020-07" db="EMBL/GenBank/DDBJ databases">
        <title>MOT database genomes.</title>
        <authorList>
            <person name="Joseph S."/>
            <person name="Aduse-Opoku J."/>
            <person name="Hashim A."/>
            <person name="Wade W."/>
            <person name="Curtis M."/>
        </authorList>
    </citation>
    <scope>NUCLEOTIDE SEQUENCE [LARGE SCALE GENOMIC DNA]</scope>
    <source>
        <strain evidence="11 12">DSM 100099</strain>
    </source>
</reference>
<dbReference type="Gene3D" id="3.40.50.720">
    <property type="entry name" value="NAD(P)-binding Rossmann-like Domain"/>
    <property type="match status" value="1"/>
</dbReference>
<dbReference type="EMBL" id="JACBYE010000100">
    <property type="protein sequence ID" value="NYS95597.1"/>
    <property type="molecule type" value="Genomic_DNA"/>
</dbReference>
<evidence type="ECO:0000256" key="2">
    <source>
        <dbReference type="ARBA" id="ARBA00022857"/>
    </source>
</evidence>
<comment type="catalytic activity">
    <reaction evidence="5 8">
        <text>L-proline + NADP(+) = (S)-1-pyrroline-5-carboxylate + NADPH + 2 H(+)</text>
        <dbReference type="Rhea" id="RHEA:14109"/>
        <dbReference type="ChEBI" id="CHEBI:15378"/>
        <dbReference type="ChEBI" id="CHEBI:17388"/>
        <dbReference type="ChEBI" id="CHEBI:57783"/>
        <dbReference type="ChEBI" id="CHEBI:58349"/>
        <dbReference type="ChEBI" id="CHEBI:60039"/>
        <dbReference type="EC" id="1.5.1.2"/>
    </reaction>
</comment>
<dbReference type="RefSeq" id="WP_179914716.1">
    <property type="nucleotide sequence ID" value="NZ_JACBYE010000100.1"/>
</dbReference>
<dbReference type="InterPro" id="IPR053790">
    <property type="entry name" value="P5CR-like_CS"/>
</dbReference>
<dbReference type="UniPathway" id="UPA00098">
    <property type="reaction ID" value="UER00361"/>
</dbReference>
<dbReference type="FunFam" id="1.10.3730.10:FF:000001">
    <property type="entry name" value="Pyrroline-5-carboxylate reductase"/>
    <property type="match status" value="1"/>
</dbReference>
<evidence type="ECO:0000256" key="4">
    <source>
        <dbReference type="ARBA" id="ARBA00058118"/>
    </source>
</evidence>
<name>A0A853EY22_9MICO</name>
<feature type="domain" description="Pyrroline-5-carboxylate reductase dimerisation" evidence="10">
    <location>
        <begin position="167"/>
        <end position="271"/>
    </location>
</feature>
<gene>
    <name evidence="5 11" type="primary">proC</name>
    <name evidence="11" type="ORF">HZZ10_19035</name>
</gene>
<dbReference type="InterPro" id="IPR000304">
    <property type="entry name" value="Pyrroline-COOH_reductase"/>
</dbReference>
<dbReference type="Pfam" id="PF14748">
    <property type="entry name" value="P5CR_dimer"/>
    <property type="match status" value="1"/>
</dbReference>
<accession>A0A853EY22</accession>
<keyword evidence="5 8" id="KW-0028">Amino-acid biosynthesis</keyword>
<evidence type="ECO:0000256" key="3">
    <source>
        <dbReference type="ARBA" id="ARBA00023002"/>
    </source>
</evidence>
<dbReference type="PANTHER" id="PTHR11645:SF0">
    <property type="entry name" value="PYRROLINE-5-CARBOXYLATE REDUCTASE 3"/>
    <property type="match status" value="1"/>
</dbReference>
<comment type="pathway">
    <text evidence="5 8">Amino-acid biosynthesis; L-proline biosynthesis; L-proline from L-glutamate 5-semialdehyde: step 1/1.</text>
</comment>
<keyword evidence="5 8" id="KW-0641">Proline biosynthesis</keyword>
<comment type="function">
    <text evidence="4 5">Catalyzes the reduction of 1-pyrroline-5-carboxylate (PCA) to L-proline.</text>
</comment>
<dbReference type="PANTHER" id="PTHR11645">
    <property type="entry name" value="PYRROLINE-5-CARBOXYLATE REDUCTASE"/>
    <property type="match status" value="1"/>
</dbReference>
<keyword evidence="5" id="KW-0963">Cytoplasm</keyword>
<evidence type="ECO:0000259" key="9">
    <source>
        <dbReference type="Pfam" id="PF03807"/>
    </source>
</evidence>
<dbReference type="SUPFAM" id="SSF51735">
    <property type="entry name" value="NAD(P)-binding Rossmann-fold domains"/>
    <property type="match status" value="1"/>
</dbReference>
<dbReference type="Proteomes" id="UP000561011">
    <property type="component" value="Unassembled WGS sequence"/>
</dbReference>
<dbReference type="InterPro" id="IPR008927">
    <property type="entry name" value="6-PGluconate_DH-like_C_sf"/>
</dbReference>
<dbReference type="InterPro" id="IPR036291">
    <property type="entry name" value="NAD(P)-bd_dom_sf"/>
</dbReference>
<evidence type="ECO:0000256" key="8">
    <source>
        <dbReference type="RuleBase" id="RU003903"/>
    </source>
</evidence>
<dbReference type="GO" id="GO:0005737">
    <property type="term" value="C:cytoplasm"/>
    <property type="evidence" value="ECO:0007669"/>
    <property type="project" value="UniProtKB-SubCell"/>
</dbReference>
<comment type="subcellular location">
    <subcellularLocation>
        <location evidence="5">Cytoplasm</location>
    </subcellularLocation>
</comment>
<evidence type="ECO:0000313" key="12">
    <source>
        <dbReference type="Proteomes" id="UP000561011"/>
    </source>
</evidence>
<evidence type="ECO:0000256" key="6">
    <source>
        <dbReference type="NCBIfam" id="TIGR00112"/>
    </source>
</evidence>
<dbReference type="InterPro" id="IPR028939">
    <property type="entry name" value="P5C_Rdtase_cat_N"/>
</dbReference>
<evidence type="ECO:0000313" key="11">
    <source>
        <dbReference type="EMBL" id="NYS95597.1"/>
    </source>
</evidence>
<dbReference type="AlphaFoldDB" id="A0A853EY22"/>
<keyword evidence="3 5" id="KW-0560">Oxidoreductase</keyword>
<evidence type="ECO:0000256" key="1">
    <source>
        <dbReference type="ARBA" id="ARBA00005525"/>
    </source>
</evidence>
<organism evidence="11 12">
    <name type="scientific">Sanguibacter inulinus</name>
    <dbReference type="NCBI Taxonomy" id="60922"/>
    <lineage>
        <taxon>Bacteria</taxon>
        <taxon>Bacillati</taxon>
        <taxon>Actinomycetota</taxon>
        <taxon>Actinomycetes</taxon>
        <taxon>Micrococcales</taxon>
        <taxon>Sanguibacteraceae</taxon>
        <taxon>Sanguibacter</taxon>
    </lineage>
</organism>
<evidence type="ECO:0000259" key="10">
    <source>
        <dbReference type="Pfam" id="PF14748"/>
    </source>
</evidence>
<keyword evidence="2 5" id="KW-0521">NADP</keyword>
<dbReference type="Pfam" id="PF03807">
    <property type="entry name" value="F420_oxidored"/>
    <property type="match status" value="1"/>
</dbReference>
<evidence type="ECO:0000256" key="7">
    <source>
        <dbReference type="PIRSR" id="PIRSR000193-1"/>
    </source>
</evidence>
<comment type="similarity">
    <text evidence="1 5 8">Belongs to the pyrroline-5-carboxylate reductase family.</text>
</comment>
<feature type="domain" description="Pyrroline-5-carboxylate reductase catalytic N-terminal" evidence="9">
    <location>
        <begin position="2"/>
        <end position="98"/>
    </location>
</feature>
<dbReference type="PIRSF" id="PIRSF000193">
    <property type="entry name" value="Pyrrol-5-carb_rd"/>
    <property type="match status" value="1"/>
</dbReference>
<sequence length="275" mass="27885">MTVGFIGTGNMANAIVRGMVGSGGFPADEVVVFDRNADKRELLGADLGVQVAGSAEDLVDASDVVVVAVKPQGIPALLRGLAGRIAERRRVVLSIAAGTPLARLESFLTTDAAPGSDSAVVRVMPNVNAMIGAGMSAVTGNAAATADDVATVVAIFQAVGEVVEIPESQFSTYTAIAGSSPAFTYLFIDALSRAAVAGGMPKAQATQIAAQAVLGSAKMVRESPKSPWDLIDTVCSPGGTTVAGLLALEDRGFLSTVAHGVKATIDRDREMNAGG</sequence>
<proteinExistence type="inferred from homology"/>
<dbReference type="EC" id="1.5.1.2" evidence="5 6"/>
<dbReference type="GO" id="GO:0004735">
    <property type="term" value="F:pyrroline-5-carboxylate reductase activity"/>
    <property type="evidence" value="ECO:0007669"/>
    <property type="project" value="UniProtKB-UniRule"/>
</dbReference>
<dbReference type="HAMAP" id="MF_01925">
    <property type="entry name" value="P5C_reductase"/>
    <property type="match status" value="1"/>
</dbReference>
<dbReference type="InterPro" id="IPR029036">
    <property type="entry name" value="P5CR_dimer"/>
</dbReference>